<evidence type="ECO:0000313" key="4">
    <source>
        <dbReference type="Proteomes" id="UP000701698"/>
    </source>
</evidence>
<reference evidence="3" key="2">
    <citation type="journal article" date="2021" name="Microbiome">
        <title>Successional dynamics and alternative stable states in a saline activated sludge microbial community over 9 years.</title>
        <authorList>
            <person name="Wang Y."/>
            <person name="Ye J."/>
            <person name="Ju F."/>
            <person name="Liu L."/>
            <person name="Boyd J.A."/>
            <person name="Deng Y."/>
            <person name="Parks D.H."/>
            <person name="Jiang X."/>
            <person name="Yin X."/>
            <person name="Woodcroft B.J."/>
            <person name="Tyson G.W."/>
            <person name="Hugenholtz P."/>
            <person name="Polz M.F."/>
            <person name="Zhang T."/>
        </authorList>
    </citation>
    <scope>NUCLEOTIDE SEQUENCE</scope>
    <source>
        <strain evidence="3">HKST-UBA01</strain>
    </source>
</reference>
<protein>
    <submittedName>
        <fullName evidence="3">Uncharacterized protein</fullName>
    </submittedName>
</protein>
<keyword evidence="2" id="KW-0472">Membrane</keyword>
<sequence length="288" mass="31654">MKPKSVLKNLSRIIPFLLIILIFCFSIAFVYSQSLETKPDAVVIDENEASLRKAAEKKIAGMGLVPEGYTDFIVGKVRILDDWARVYFYSTDNHPPEKYDLIDSVTYSAIAYKQTSSSWTVVLETEEDFSKILNQAPVDLVSRDFKETFLTAFEANNTGEGSYLSETTDEYHVPGLPYPAGTGWTYNQGPHGCGTTLCALDFGTPNGTSTMVKAAEDGTITYVGDTCVKVKRDNSSFEILYQHIDPEDELDEDDKVDLGEDLGMSIGYTGSGPCSGLNGGGQRSYSNE</sequence>
<evidence type="ECO:0000313" key="3">
    <source>
        <dbReference type="EMBL" id="MCA9390288.1"/>
    </source>
</evidence>
<keyword evidence="2" id="KW-0812">Transmembrane</keyword>
<organism evidence="3 4">
    <name type="scientific">candidate division WWE3 bacterium</name>
    <dbReference type="NCBI Taxonomy" id="2053526"/>
    <lineage>
        <taxon>Bacteria</taxon>
        <taxon>Katanobacteria</taxon>
    </lineage>
</organism>
<dbReference type="InterPro" id="IPR011055">
    <property type="entry name" value="Dup_hybrid_motif"/>
</dbReference>
<dbReference type="Proteomes" id="UP000701698">
    <property type="component" value="Unassembled WGS sequence"/>
</dbReference>
<feature type="transmembrane region" description="Helical" evidence="2">
    <location>
        <begin position="12"/>
        <end position="31"/>
    </location>
</feature>
<dbReference type="Gene3D" id="2.70.70.10">
    <property type="entry name" value="Glucose Permease (Domain IIA)"/>
    <property type="match status" value="1"/>
</dbReference>
<evidence type="ECO:0000256" key="1">
    <source>
        <dbReference type="SAM" id="MobiDB-lite"/>
    </source>
</evidence>
<dbReference type="EMBL" id="JAGQKX010000061">
    <property type="protein sequence ID" value="MCA9390288.1"/>
    <property type="molecule type" value="Genomic_DNA"/>
</dbReference>
<gene>
    <name evidence="3" type="ORF">KC571_02685</name>
</gene>
<dbReference type="AlphaFoldDB" id="A0A955LHF0"/>
<accession>A0A955LHF0</accession>
<reference evidence="3" key="1">
    <citation type="submission" date="2020-04" db="EMBL/GenBank/DDBJ databases">
        <authorList>
            <person name="Zhang T."/>
        </authorList>
    </citation>
    <scope>NUCLEOTIDE SEQUENCE</scope>
    <source>
        <strain evidence="3">HKST-UBA01</strain>
    </source>
</reference>
<dbReference type="SUPFAM" id="SSF51261">
    <property type="entry name" value="Duplicated hybrid motif"/>
    <property type="match status" value="1"/>
</dbReference>
<proteinExistence type="predicted"/>
<name>A0A955LHF0_UNCKA</name>
<keyword evidence="2" id="KW-1133">Transmembrane helix</keyword>
<comment type="caution">
    <text evidence="3">The sequence shown here is derived from an EMBL/GenBank/DDBJ whole genome shotgun (WGS) entry which is preliminary data.</text>
</comment>
<feature type="region of interest" description="Disordered" evidence="1">
    <location>
        <begin position="267"/>
        <end position="288"/>
    </location>
</feature>
<evidence type="ECO:0000256" key="2">
    <source>
        <dbReference type="SAM" id="Phobius"/>
    </source>
</evidence>